<reference evidence="4" key="1">
    <citation type="journal article" date="2021" name="Nat. Commun.">
        <title>Genetic determinants of endophytism in the Arabidopsis root mycobiome.</title>
        <authorList>
            <person name="Mesny F."/>
            <person name="Miyauchi S."/>
            <person name="Thiergart T."/>
            <person name="Pickel B."/>
            <person name="Atanasova L."/>
            <person name="Karlsson M."/>
            <person name="Huettel B."/>
            <person name="Barry K.W."/>
            <person name="Haridas S."/>
            <person name="Chen C."/>
            <person name="Bauer D."/>
            <person name="Andreopoulos W."/>
            <person name="Pangilinan J."/>
            <person name="LaButti K."/>
            <person name="Riley R."/>
            <person name="Lipzen A."/>
            <person name="Clum A."/>
            <person name="Drula E."/>
            <person name="Henrissat B."/>
            <person name="Kohler A."/>
            <person name="Grigoriev I.V."/>
            <person name="Martin F.M."/>
            <person name="Hacquard S."/>
        </authorList>
    </citation>
    <scope>NUCLEOTIDE SEQUENCE</scope>
    <source>
        <strain evidence="4">MPI-SDFR-AT-0117</strain>
    </source>
</reference>
<dbReference type="InterPro" id="IPR051468">
    <property type="entry name" value="Fungal_SecMetab_SDRs"/>
</dbReference>
<proteinExistence type="inferred from homology"/>
<keyword evidence="5" id="KW-1185">Reference proteome</keyword>
<sequence length="252" mass="26472">MSTTNVLITGANRGVGLALTKIYLLRSNQIVIGGVRDVAAAKAGPLGSLPTATGTKLVLVKIDALSHTDPAQAVQELESQGITKLNVVIANSGIVGKEVVSVADSDPADFAEVLAVNTIGPVVLFKAVKKLLDRSENPRYIAISSTVGSSVLQPKSVNGTQPIGFGYGASKAALNHITRHMHSENPGITVAAVSPGFMNTDMGNRGAKTFGLEKPPHDVDENAQQIVKLVDVVTREKHSGQFLDFDGSELEW</sequence>
<dbReference type="PANTHER" id="PTHR43544">
    <property type="entry name" value="SHORT-CHAIN DEHYDROGENASE/REDUCTASE"/>
    <property type="match status" value="1"/>
</dbReference>
<dbReference type="SUPFAM" id="SSF51735">
    <property type="entry name" value="NAD(P)-binding Rossmann-fold domains"/>
    <property type="match status" value="1"/>
</dbReference>
<dbReference type="Pfam" id="PF00106">
    <property type="entry name" value="adh_short"/>
    <property type="match status" value="1"/>
</dbReference>
<dbReference type="InterPro" id="IPR020904">
    <property type="entry name" value="Sc_DH/Rdtase_CS"/>
</dbReference>
<organism evidence="4 5">
    <name type="scientific">Plectosphaerella plurivora</name>
    <dbReference type="NCBI Taxonomy" id="936078"/>
    <lineage>
        <taxon>Eukaryota</taxon>
        <taxon>Fungi</taxon>
        <taxon>Dikarya</taxon>
        <taxon>Ascomycota</taxon>
        <taxon>Pezizomycotina</taxon>
        <taxon>Sordariomycetes</taxon>
        <taxon>Hypocreomycetidae</taxon>
        <taxon>Glomerellales</taxon>
        <taxon>Plectosphaerellaceae</taxon>
        <taxon>Plectosphaerella</taxon>
    </lineage>
</organism>
<protein>
    <submittedName>
        <fullName evidence="4">Uncharacterized protein</fullName>
    </submittedName>
</protein>
<name>A0A9P8VAS9_9PEZI</name>
<evidence type="ECO:0000313" key="4">
    <source>
        <dbReference type="EMBL" id="KAH6686791.1"/>
    </source>
</evidence>
<dbReference type="EMBL" id="JAGSXJ010000012">
    <property type="protein sequence ID" value="KAH6686791.1"/>
    <property type="molecule type" value="Genomic_DNA"/>
</dbReference>
<dbReference type="Proteomes" id="UP000770015">
    <property type="component" value="Unassembled WGS sequence"/>
</dbReference>
<dbReference type="PRINTS" id="PR00081">
    <property type="entry name" value="GDHRDH"/>
</dbReference>
<dbReference type="GO" id="GO:0016491">
    <property type="term" value="F:oxidoreductase activity"/>
    <property type="evidence" value="ECO:0007669"/>
    <property type="project" value="UniProtKB-KW"/>
</dbReference>
<comment type="caution">
    <text evidence="4">The sequence shown here is derived from an EMBL/GenBank/DDBJ whole genome shotgun (WGS) entry which is preliminary data.</text>
</comment>
<dbReference type="PANTHER" id="PTHR43544:SF7">
    <property type="entry name" value="NADB-LER2"/>
    <property type="match status" value="1"/>
</dbReference>
<dbReference type="Gene3D" id="3.40.50.720">
    <property type="entry name" value="NAD(P)-binding Rossmann-like Domain"/>
    <property type="match status" value="1"/>
</dbReference>
<accession>A0A9P8VAS9</accession>
<gene>
    <name evidence="4" type="ORF">F5X68DRAFT_240216</name>
</gene>
<evidence type="ECO:0000313" key="5">
    <source>
        <dbReference type="Proteomes" id="UP000770015"/>
    </source>
</evidence>
<keyword evidence="3" id="KW-0560">Oxidoreductase</keyword>
<dbReference type="AlphaFoldDB" id="A0A9P8VAS9"/>
<dbReference type="PROSITE" id="PS00061">
    <property type="entry name" value="ADH_SHORT"/>
    <property type="match status" value="1"/>
</dbReference>
<dbReference type="GO" id="GO:0005737">
    <property type="term" value="C:cytoplasm"/>
    <property type="evidence" value="ECO:0007669"/>
    <property type="project" value="TreeGrafter"/>
</dbReference>
<keyword evidence="2" id="KW-0521">NADP</keyword>
<dbReference type="InterPro" id="IPR002347">
    <property type="entry name" value="SDR_fam"/>
</dbReference>
<comment type="similarity">
    <text evidence="1">Belongs to the short-chain dehydrogenases/reductases (SDR) family.</text>
</comment>
<evidence type="ECO:0000256" key="2">
    <source>
        <dbReference type="ARBA" id="ARBA00022857"/>
    </source>
</evidence>
<evidence type="ECO:0000256" key="1">
    <source>
        <dbReference type="ARBA" id="ARBA00006484"/>
    </source>
</evidence>
<evidence type="ECO:0000256" key="3">
    <source>
        <dbReference type="ARBA" id="ARBA00023002"/>
    </source>
</evidence>
<dbReference type="OrthoDB" id="9876299at2759"/>
<dbReference type="InterPro" id="IPR036291">
    <property type="entry name" value="NAD(P)-bd_dom_sf"/>
</dbReference>